<dbReference type="EMBL" id="CM017872">
    <property type="protein sequence ID" value="KAG1328232.1"/>
    <property type="molecule type" value="Genomic_DNA"/>
</dbReference>
<dbReference type="InterPro" id="IPR005835">
    <property type="entry name" value="NTP_transferase_dom"/>
</dbReference>
<dbReference type="GO" id="GO:0016020">
    <property type="term" value="C:membrane"/>
    <property type="evidence" value="ECO:0007669"/>
    <property type="project" value="InterPro"/>
</dbReference>
<feature type="transmembrane region" description="Helical" evidence="1">
    <location>
        <begin position="138"/>
        <end position="167"/>
    </location>
</feature>
<dbReference type="InterPro" id="IPR007720">
    <property type="entry name" value="PigQ/GPI1"/>
</dbReference>
<dbReference type="UniPathway" id="UPA00152"/>
<keyword evidence="1" id="KW-0472">Membrane</keyword>
<dbReference type="GO" id="GO:0019252">
    <property type="term" value="P:starch biosynthetic process"/>
    <property type="evidence" value="ECO:0007669"/>
    <property type="project" value="UniProtKB-UniPathway"/>
</dbReference>
<dbReference type="Gene3D" id="3.90.550.10">
    <property type="entry name" value="Spore Coat Polysaccharide Biosynthesis Protein SpsA, Chain A"/>
    <property type="match status" value="1"/>
</dbReference>
<gene>
    <name evidence="4" type="ORF">COCNU_01G021660</name>
</gene>
<dbReference type="OrthoDB" id="70250at2759"/>
<accession>A0A8K0HX26</accession>
<dbReference type="Pfam" id="PF00483">
    <property type="entry name" value="NTP_transferase"/>
    <property type="match status" value="1"/>
</dbReference>
<sequence>MMSMYLIIYKLPTYGSNHLSLSSWGSSEHVGSPFRKPNWVNELDKKPMLLDLDSVVLALNCTAAAKVSELWISNILLYLIQDVRSHVEEHAHMQLSVLVLASYSSRHWFQTYLIRSSQSNVEYAHRAALRKHFMWSNVAMDVIFGIIMGLVLLANVEAVCFWILMVGRGITDNLLRLGCVWLMGVPAGFKLNTELAELLGMISLNAIQIFSTLCFFLSTYLSYFIKGLALSGIVFGLTISAALCIDMLKLATLHVLTLHWLISFLYSQQIHALASLWRLFRTVSAGKVEIGAFRTYPQGYKPLDEPVSEYQTIPLNKIEDFGVHCKQAAAGMKEGMSFKRNALVAAAKAVSQKFKIKCDETDVEKRLKTLKTRWNKIQRLKCLSGASWDPVARMISLGTSAYQDHVLAHPRDAWLLNNPIDNYDELAIICGDDQANGKFTEDGNPCIGSIDRETEEQHRKNMQGLVDIEQVAKASSNQSVLAIILDDGSETKLYPLTKRISKGAIPIAANYRLIDIVVSNCINSNIIRIYALTQFNSSSLNSHLSRAYSNIGLGKDGFVEILTAYQSPEEQAIPAAAIQATEGNADAVRRWLWLLKDHPVEEFLVLSSHHIYEMDYAKLIKRHRDSRADITVAVSCNRRNNNPSYDFLIQNHRNKFLEVRHAPDKDQDNFAAIGNSTKEEVCGARSMGIYVIKRDIMIKLLEKVLPKANDFRSEVIQGAISMGMKIVNTNGVQECDREEHGYIISGGIVVVLSNAVIPDGSIL</sequence>
<dbReference type="Pfam" id="PF05024">
    <property type="entry name" value="Gpi1"/>
    <property type="match status" value="1"/>
</dbReference>
<dbReference type="InterPro" id="IPR029044">
    <property type="entry name" value="Nucleotide-diphossugar_trans"/>
</dbReference>
<organism evidence="4 5">
    <name type="scientific">Cocos nucifera</name>
    <name type="common">Coconut palm</name>
    <dbReference type="NCBI Taxonomy" id="13894"/>
    <lineage>
        <taxon>Eukaryota</taxon>
        <taxon>Viridiplantae</taxon>
        <taxon>Streptophyta</taxon>
        <taxon>Embryophyta</taxon>
        <taxon>Tracheophyta</taxon>
        <taxon>Spermatophyta</taxon>
        <taxon>Magnoliopsida</taxon>
        <taxon>Liliopsida</taxon>
        <taxon>Arecaceae</taxon>
        <taxon>Arecoideae</taxon>
        <taxon>Cocoseae</taxon>
        <taxon>Attaleinae</taxon>
        <taxon>Cocos</taxon>
    </lineage>
</organism>
<dbReference type="GO" id="GO:0006506">
    <property type="term" value="P:GPI anchor biosynthetic process"/>
    <property type="evidence" value="ECO:0007669"/>
    <property type="project" value="InterPro"/>
</dbReference>
<evidence type="ECO:0000259" key="3">
    <source>
        <dbReference type="Pfam" id="PF12776"/>
    </source>
</evidence>
<feature type="domain" description="Myb/SANT-like" evidence="3">
    <location>
        <begin position="325"/>
        <end position="396"/>
    </location>
</feature>
<name>A0A8K0HX26_COCNU</name>
<proteinExistence type="predicted"/>
<dbReference type="PANTHER" id="PTHR47555:SF2">
    <property type="entry name" value="N-ACETYLGLUCOSAMINYL TRANSFERASE COMPONENT FAMILY PROTEIN _ GPI1 FAMILY PROTEIN"/>
    <property type="match status" value="1"/>
</dbReference>
<keyword evidence="5" id="KW-1185">Reference proteome</keyword>
<feature type="transmembrane region" description="Helical" evidence="1">
    <location>
        <begin position="198"/>
        <end position="221"/>
    </location>
</feature>
<reference evidence="4" key="2">
    <citation type="submission" date="2019-07" db="EMBL/GenBank/DDBJ databases">
        <authorList>
            <person name="Yang Y."/>
            <person name="Bocs S."/>
            <person name="Baudouin L."/>
        </authorList>
    </citation>
    <scope>NUCLEOTIDE SEQUENCE</scope>
    <source>
        <tissue evidence="4">Spear leaf of Hainan Tall coconut</tissue>
    </source>
</reference>
<protein>
    <recommendedName>
        <fullName evidence="6">Nucleotidyl transferase domain-containing protein</fullName>
    </recommendedName>
</protein>
<evidence type="ECO:0000256" key="1">
    <source>
        <dbReference type="SAM" id="Phobius"/>
    </source>
</evidence>
<dbReference type="InterPro" id="IPR024752">
    <property type="entry name" value="Myb/SANT-like_dom"/>
</dbReference>
<feature type="transmembrane region" description="Helical" evidence="1">
    <location>
        <begin position="227"/>
        <end position="248"/>
    </location>
</feature>
<comment type="caution">
    <text evidence="4">The sequence shown here is derived from an EMBL/GenBank/DDBJ whole genome shotgun (WGS) entry which is preliminary data.</text>
</comment>
<keyword evidence="1" id="KW-1133">Transmembrane helix</keyword>
<dbReference type="PANTHER" id="PTHR47555">
    <property type="entry name" value="N-ACETYLGLUCOSAMINYL TRANSFERASE COMPONENT FAMILY PROTEIN / GPI1 FAMILY PROTEIN"/>
    <property type="match status" value="1"/>
</dbReference>
<dbReference type="Proteomes" id="UP000797356">
    <property type="component" value="Chromosome 1"/>
</dbReference>
<evidence type="ECO:0000313" key="4">
    <source>
        <dbReference type="EMBL" id="KAG1328232.1"/>
    </source>
</evidence>
<keyword evidence="1" id="KW-0812">Transmembrane</keyword>
<dbReference type="SUPFAM" id="SSF53448">
    <property type="entry name" value="Nucleotide-diphospho-sugar transferases"/>
    <property type="match status" value="1"/>
</dbReference>
<dbReference type="Gene3D" id="3.40.140.10">
    <property type="entry name" value="Cytidine Deaminase, domain 2"/>
    <property type="match status" value="1"/>
</dbReference>
<feature type="domain" description="Nucleotidyl transferase" evidence="2">
    <location>
        <begin position="482"/>
        <end position="728"/>
    </location>
</feature>
<evidence type="ECO:0008006" key="6">
    <source>
        <dbReference type="Google" id="ProtNLM"/>
    </source>
</evidence>
<dbReference type="AlphaFoldDB" id="A0A8K0HX26"/>
<evidence type="ECO:0000259" key="2">
    <source>
        <dbReference type="Pfam" id="PF00483"/>
    </source>
</evidence>
<reference evidence="4" key="1">
    <citation type="journal article" date="2017" name="Gigascience">
        <title>The genome draft of coconut (Cocos nucifera).</title>
        <authorList>
            <person name="Xiao Y."/>
            <person name="Xu P."/>
            <person name="Fan H."/>
            <person name="Baudouin L."/>
            <person name="Xia W."/>
            <person name="Bocs S."/>
            <person name="Xu J."/>
            <person name="Li Q."/>
            <person name="Guo A."/>
            <person name="Zhou L."/>
            <person name="Li J."/>
            <person name="Wu Y."/>
            <person name="Ma Z."/>
            <person name="Armero A."/>
            <person name="Issali A.E."/>
            <person name="Liu N."/>
            <person name="Peng M."/>
            <person name="Yang Y."/>
        </authorList>
    </citation>
    <scope>NUCLEOTIDE SEQUENCE</scope>
    <source>
        <tissue evidence="4">Spear leaf of Hainan Tall coconut</tissue>
    </source>
</reference>
<evidence type="ECO:0000313" key="5">
    <source>
        <dbReference type="Proteomes" id="UP000797356"/>
    </source>
</evidence>
<dbReference type="Pfam" id="PF12776">
    <property type="entry name" value="Myb_DNA-bind_3"/>
    <property type="match status" value="1"/>
</dbReference>